<keyword evidence="3" id="KW-1185">Reference proteome</keyword>
<keyword evidence="1" id="KW-0472">Membrane</keyword>
<name>A0A8S1X0G1_9CILI</name>
<dbReference type="EMBL" id="CAJJDO010000099">
    <property type="protein sequence ID" value="CAD8191726.1"/>
    <property type="molecule type" value="Genomic_DNA"/>
</dbReference>
<dbReference type="Proteomes" id="UP000689195">
    <property type="component" value="Unassembled WGS sequence"/>
</dbReference>
<reference evidence="2" key="1">
    <citation type="submission" date="2021-01" db="EMBL/GenBank/DDBJ databases">
        <authorList>
            <consortium name="Genoscope - CEA"/>
            <person name="William W."/>
        </authorList>
    </citation>
    <scope>NUCLEOTIDE SEQUENCE</scope>
</reference>
<evidence type="ECO:0000313" key="3">
    <source>
        <dbReference type="Proteomes" id="UP000689195"/>
    </source>
</evidence>
<evidence type="ECO:0000313" key="2">
    <source>
        <dbReference type="EMBL" id="CAD8191726.1"/>
    </source>
</evidence>
<proteinExistence type="predicted"/>
<sequence length="584" mass="70083">MNEEFQINYFQHMWDQQIQASLLIYQFKKGSDYLEIYINKCGSSCLQCKNDDQQYICELCTLNYLGDQIKIQNGLYCPECPRLCQICRARSLEEIKVYSNIIYIYTINPLFQMNEQILFIYNNVFYLLSILLFFMIFTKKQLNIFLMVFAIANLNQNFMQIISFSTDFQQLFILQYQYRIFQSHWNKYTQLGFLLNSSNIEKQGINKSRHLYTKQYKYHSQLFQSILSCFYKFNNIEDYFRVTFINFSFIFQEHLQHNIELLNIHNDVDLSLIDCAIMNSSIFNVIFLFYAEQFGQINLQYFSIINTIIKNSSLFNFQLLQLQGQMTIDTLYIVNCTFIYSQFFQFQKRLQNIRILNLTLDSYVYQNAYLFTFYLYYIKVTTFQMKNIVIKNNYFQLSYFLFAHKLLINIVLTNVILDINRIENSIIFGFSYSLSAHYIQIKENIFIESQFLQTIEIIIDKITQCSIFELIVENNVLQSINQFHIFSNSYSNKLLISITSVQILQNIRSIKKNQQSQIFNINSKTLSLNNFIISNNQEIIILNLYDNEDITLNNFILRIKRFIKRSLFQRIVYNDKIYKINQFQ</sequence>
<dbReference type="AlphaFoldDB" id="A0A8S1X0G1"/>
<gene>
    <name evidence="2" type="ORF">PPENT_87.1.T0990188</name>
</gene>
<keyword evidence="1" id="KW-1133">Transmembrane helix</keyword>
<feature type="transmembrane region" description="Helical" evidence="1">
    <location>
        <begin position="118"/>
        <end position="137"/>
    </location>
</feature>
<keyword evidence="1" id="KW-0812">Transmembrane</keyword>
<evidence type="ECO:0008006" key="4">
    <source>
        <dbReference type="Google" id="ProtNLM"/>
    </source>
</evidence>
<protein>
    <recommendedName>
        <fullName evidence="4">Transmembrane protein</fullName>
    </recommendedName>
</protein>
<comment type="caution">
    <text evidence="2">The sequence shown here is derived from an EMBL/GenBank/DDBJ whole genome shotgun (WGS) entry which is preliminary data.</text>
</comment>
<organism evidence="2 3">
    <name type="scientific">Paramecium pentaurelia</name>
    <dbReference type="NCBI Taxonomy" id="43138"/>
    <lineage>
        <taxon>Eukaryota</taxon>
        <taxon>Sar</taxon>
        <taxon>Alveolata</taxon>
        <taxon>Ciliophora</taxon>
        <taxon>Intramacronucleata</taxon>
        <taxon>Oligohymenophorea</taxon>
        <taxon>Peniculida</taxon>
        <taxon>Parameciidae</taxon>
        <taxon>Paramecium</taxon>
    </lineage>
</organism>
<accession>A0A8S1X0G1</accession>
<evidence type="ECO:0000256" key="1">
    <source>
        <dbReference type="SAM" id="Phobius"/>
    </source>
</evidence>